<accession>A0A2U8DUN7</accession>
<dbReference type="EMBL" id="CP020953">
    <property type="protein sequence ID" value="AWI06340.1"/>
    <property type="molecule type" value="Genomic_DNA"/>
</dbReference>
<keyword evidence="2" id="KW-1185">Reference proteome</keyword>
<protein>
    <submittedName>
        <fullName evidence="1">Uncharacterized protein</fullName>
    </submittedName>
</protein>
<gene>
    <name evidence="1" type="ORF">B9W14_18155</name>
</gene>
<dbReference type="Proteomes" id="UP000244910">
    <property type="component" value="Chromosome"/>
</dbReference>
<proteinExistence type="predicted"/>
<dbReference type="KEGG" id="cdrk:B9W14_18155"/>
<reference evidence="2" key="1">
    <citation type="submission" date="2017-04" db="EMBL/GenBank/DDBJ databases">
        <authorList>
            <person name="Song Y."/>
            <person name="Cho B.-K."/>
        </authorList>
    </citation>
    <scope>NUCLEOTIDE SEQUENCE [LARGE SCALE GENOMIC DNA]</scope>
    <source>
        <strain evidence="2">SL1</strain>
    </source>
</reference>
<dbReference type="AlphaFoldDB" id="A0A2U8DUN7"/>
<evidence type="ECO:0000313" key="2">
    <source>
        <dbReference type="Proteomes" id="UP000244910"/>
    </source>
</evidence>
<organism evidence="1 2">
    <name type="scientific">Clostridium drakei</name>
    <dbReference type="NCBI Taxonomy" id="332101"/>
    <lineage>
        <taxon>Bacteria</taxon>
        <taxon>Bacillati</taxon>
        <taxon>Bacillota</taxon>
        <taxon>Clostridia</taxon>
        <taxon>Eubacteriales</taxon>
        <taxon>Clostridiaceae</taxon>
        <taxon>Clostridium</taxon>
    </lineage>
</organism>
<name>A0A2U8DUN7_9CLOT</name>
<sequence>MASSNMELMTNALGLATFFSGFLEASSAKASQRPPGVVNKLLIICFAIEVDYKHYKVHILVP</sequence>
<evidence type="ECO:0000313" key="1">
    <source>
        <dbReference type="EMBL" id="AWI06340.1"/>
    </source>
</evidence>